<accession>A0A016VG17</accession>
<keyword evidence="2" id="KW-1185">Reference proteome</keyword>
<proteinExistence type="predicted"/>
<dbReference type="AlphaFoldDB" id="A0A016VG17"/>
<name>A0A016VG17_9BILA</name>
<dbReference type="Proteomes" id="UP000024635">
    <property type="component" value="Unassembled WGS sequence"/>
</dbReference>
<dbReference type="EMBL" id="JARK01001346">
    <property type="protein sequence ID" value="EYC26241.1"/>
    <property type="molecule type" value="Genomic_DNA"/>
</dbReference>
<gene>
    <name evidence="1" type="primary">Acey_s0010.g1035</name>
    <name evidence="1" type="ORF">Y032_0010g1035</name>
</gene>
<sequence length="130" mass="14802">MELELRCWQKQTTRASMQSPCVWSANFMRYFQLFLLVNTALWTGAQERCSPDVDLSVPLRVVDHGSLNSFLSIARGIAHTVQPEMSKATMDEIYTSLKTKNIDVSKITSMVIEEQVRSHLMFTNVDVTAE</sequence>
<protein>
    <submittedName>
        <fullName evidence="1">Uncharacterized protein</fullName>
    </submittedName>
</protein>
<reference evidence="2" key="1">
    <citation type="journal article" date="2015" name="Nat. Genet.">
        <title>The genome and transcriptome of the zoonotic hookworm Ancylostoma ceylanicum identify infection-specific gene families.</title>
        <authorList>
            <person name="Schwarz E.M."/>
            <person name="Hu Y."/>
            <person name="Antoshechkin I."/>
            <person name="Miller M.M."/>
            <person name="Sternberg P.W."/>
            <person name="Aroian R.V."/>
        </authorList>
    </citation>
    <scope>NUCLEOTIDE SEQUENCE</scope>
    <source>
        <strain evidence="2">HY135</strain>
    </source>
</reference>
<evidence type="ECO:0000313" key="1">
    <source>
        <dbReference type="EMBL" id="EYC26241.1"/>
    </source>
</evidence>
<organism evidence="1 2">
    <name type="scientific">Ancylostoma ceylanicum</name>
    <dbReference type="NCBI Taxonomy" id="53326"/>
    <lineage>
        <taxon>Eukaryota</taxon>
        <taxon>Metazoa</taxon>
        <taxon>Ecdysozoa</taxon>
        <taxon>Nematoda</taxon>
        <taxon>Chromadorea</taxon>
        <taxon>Rhabditida</taxon>
        <taxon>Rhabditina</taxon>
        <taxon>Rhabditomorpha</taxon>
        <taxon>Strongyloidea</taxon>
        <taxon>Ancylostomatidae</taxon>
        <taxon>Ancylostomatinae</taxon>
        <taxon>Ancylostoma</taxon>
    </lineage>
</organism>
<dbReference type="OrthoDB" id="10581115at2759"/>
<evidence type="ECO:0000313" key="2">
    <source>
        <dbReference type="Proteomes" id="UP000024635"/>
    </source>
</evidence>
<comment type="caution">
    <text evidence="1">The sequence shown here is derived from an EMBL/GenBank/DDBJ whole genome shotgun (WGS) entry which is preliminary data.</text>
</comment>